<protein>
    <recommendedName>
        <fullName evidence="6">Dioxygenase</fullName>
        <ecNumber evidence="6">1.13.11.-</ecNumber>
    </recommendedName>
</protein>
<gene>
    <name evidence="7" type="ORF">EUV02_01845</name>
</gene>
<dbReference type="AlphaFoldDB" id="A0A4Y9EQS8"/>
<dbReference type="GO" id="GO:0010436">
    <property type="term" value="F:carotenoid dioxygenase activity"/>
    <property type="evidence" value="ECO:0007669"/>
    <property type="project" value="TreeGrafter"/>
</dbReference>
<dbReference type="Pfam" id="PF03055">
    <property type="entry name" value="RPE65"/>
    <property type="match status" value="1"/>
</dbReference>
<keyword evidence="2 5" id="KW-0479">Metal-binding</keyword>
<keyword evidence="4 5" id="KW-0408">Iron</keyword>
<dbReference type="EC" id="1.13.11.-" evidence="6"/>
<keyword evidence="6" id="KW-0223">Dioxygenase</keyword>
<keyword evidence="8" id="KW-1185">Reference proteome</keyword>
<evidence type="ECO:0000313" key="8">
    <source>
        <dbReference type="Proteomes" id="UP000297737"/>
    </source>
</evidence>
<dbReference type="GO" id="GO:0016121">
    <property type="term" value="P:carotene catabolic process"/>
    <property type="evidence" value="ECO:0007669"/>
    <property type="project" value="TreeGrafter"/>
</dbReference>
<comment type="caution">
    <text evidence="7">The sequence shown here is derived from an EMBL/GenBank/DDBJ whole genome shotgun (WGS) entry which is preliminary data.</text>
</comment>
<dbReference type="OrthoDB" id="6636843at2"/>
<dbReference type="GO" id="GO:0046872">
    <property type="term" value="F:metal ion binding"/>
    <property type="evidence" value="ECO:0007669"/>
    <property type="project" value="UniProtKB-KW"/>
</dbReference>
<accession>A0A4Y9EQS8</accession>
<evidence type="ECO:0000313" key="7">
    <source>
        <dbReference type="EMBL" id="TFU05792.1"/>
    </source>
</evidence>
<evidence type="ECO:0000256" key="6">
    <source>
        <dbReference type="RuleBase" id="RU364048"/>
    </source>
</evidence>
<proteinExistence type="inferred from homology"/>
<evidence type="ECO:0000256" key="2">
    <source>
        <dbReference type="ARBA" id="ARBA00022723"/>
    </source>
</evidence>
<reference evidence="7 8" key="1">
    <citation type="submission" date="2019-02" db="EMBL/GenBank/DDBJ databases">
        <title>Polymorphobacter sp. isolated from the lake at the Tibet of China.</title>
        <authorList>
            <person name="Li A."/>
        </authorList>
    </citation>
    <scope>NUCLEOTIDE SEQUENCE [LARGE SCALE GENOMIC DNA]</scope>
    <source>
        <strain evidence="7 8">DJ1R-1</strain>
    </source>
</reference>
<dbReference type="PANTHER" id="PTHR10543:SF89">
    <property type="entry name" value="CAROTENOID 9,10(9',10')-CLEAVAGE DIOXYGENASE 1"/>
    <property type="match status" value="1"/>
</dbReference>
<evidence type="ECO:0000256" key="4">
    <source>
        <dbReference type="ARBA" id="ARBA00023004"/>
    </source>
</evidence>
<feature type="binding site" evidence="5">
    <location>
        <position position="222"/>
    </location>
    <ligand>
        <name>Fe cation</name>
        <dbReference type="ChEBI" id="CHEBI:24875"/>
        <note>catalytic</note>
    </ligand>
</feature>
<name>A0A4Y9EQS8_9SPHN</name>
<sequence>MASTIDDLTTRAGPAKPLFAADQPHPYLSGIHAPLAREVTVTDLQVTGTIPAALDGRYLRIGPNPVSPPDPAKYHWFVGDGMVHGICLSDGKAQWYRNRWVRSKAVSAALGEAPAPGPRNGMSDTANTNVLGHAGKTWALVEAVGFPVEMSDTLDTVAHNPFGGTLTGTFSAHPHLDPLTGELHAICYAGTDPTTIRHVVVGKDGKVTREEPIAVQDGPSIHDCMITQRFVLIFDLPLTFSMKTLLAGHAFPYAWNPAHEARVGLLPRNGKGSDTIWCPVSPCHVFHPCNAYDTPDGKVIVDLAVHDRMFAESTQGPDSQTVTFERWTIDPVARTVDRKVLDADPQEFPRPDERRLGQPYRYAYTMPLPAGSSDFVSLPHYYKHDLQAGTRETHEFGAGRYPGEFVFVPRSADSAEDDGWLLGYVIDTNDATTDLVILDAASFTAPPVATVKIPHRVPPGFHGNWIAA</sequence>
<organism evidence="7 8">
    <name type="scientific">Glacieibacterium arshaanense</name>
    <dbReference type="NCBI Taxonomy" id="2511025"/>
    <lineage>
        <taxon>Bacteria</taxon>
        <taxon>Pseudomonadati</taxon>
        <taxon>Pseudomonadota</taxon>
        <taxon>Alphaproteobacteria</taxon>
        <taxon>Sphingomonadales</taxon>
        <taxon>Sphingosinicellaceae</taxon>
        <taxon>Glacieibacterium</taxon>
    </lineage>
</organism>
<evidence type="ECO:0000256" key="1">
    <source>
        <dbReference type="ARBA" id="ARBA00006787"/>
    </source>
</evidence>
<evidence type="ECO:0000256" key="3">
    <source>
        <dbReference type="ARBA" id="ARBA00023002"/>
    </source>
</evidence>
<evidence type="ECO:0000256" key="5">
    <source>
        <dbReference type="PIRSR" id="PIRSR604294-1"/>
    </source>
</evidence>
<dbReference type="PANTHER" id="PTHR10543">
    <property type="entry name" value="BETA-CAROTENE DIOXYGENASE"/>
    <property type="match status" value="1"/>
</dbReference>
<feature type="binding site" evidence="5">
    <location>
        <position position="287"/>
    </location>
    <ligand>
        <name>Fe cation</name>
        <dbReference type="ChEBI" id="CHEBI:24875"/>
        <note>catalytic</note>
    </ligand>
</feature>
<dbReference type="InterPro" id="IPR004294">
    <property type="entry name" value="Carotenoid_Oase"/>
</dbReference>
<keyword evidence="3 6" id="KW-0560">Oxidoreductase</keyword>
<dbReference type="EMBL" id="SIHO01000001">
    <property type="protein sequence ID" value="TFU05792.1"/>
    <property type="molecule type" value="Genomic_DNA"/>
</dbReference>
<comment type="similarity">
    <text evidence="1 6">Belongs to the carotenoid oxygenase family.</text>
</comment>
<comment type="cofactor">
    <cofactor evidence="5 6">
        <name>Fe(2+)</name>
        <dbReference type="ChEBI" id="CHEBI:29033"/>
    </cofactor>
    <text evidence="5 6">Binds 1 Fe(2+) ion per subunit.</text>
</comment>
<feature type="binding site" evidence="5">
    <location>
        <position position="462"/>
    </location>
    <ligand>
        <name>Fe cation</name>
        <dbReference type="ChEBI" id="CHEBI:24875"/>
        <note>catalytic</note>
    </ligand>
</feature>
<dbReference type="RefSeq" id="WP_135244517.1">
    <property type="nucleotide sequence ID" value="NZ_SIHO01000001.1"/>
</dbReference>
<feature type="binding site" evidence="5">
    <location>
        <position position="173"/>
    </location>
    <ligand>
        <name>Fe cation</name>
        <dbReference type="ChEBI" id="CHEBI:24875"/>
        <note>catalytic</note>
    </ligand>
</feature>
<dbReference type="Proteomes" id="UP000297737">
    <property type="component" value="Unassembled WGS sequence"/>
</dbReference>